<evidence type="ECO:0000313" key="4">
    <source>
        <dbReference type="EMBL" id="MZZ17332.1"/>
    </source>
</evidence>
<name>A0A072ZBL0_PSEAI</name>
<evidence type="ECO:0000313" key="5">
    <source>
        <dbReference type="EMBL" id="OTI58295.1"/>
    </source>
</evidence>
<dbReference type="Proteomes" id="UP000270834">
    <property type="component" value="Unassembled WGS sequence"/>
</dbReference>
<reference evidence="8" key="10">
    <citation type="submission" date="2023-06" db="EMBL/GenBank/DDBJ databases">
        <authorList>
            <consortium name="Clinical and Environmental Microbiology Branch: Whole genome sequencing antimicrobial resistance pathogens in the healthcare setting"/>
        </authorList>
    </citation>
    <scope>NUCLEOTIDE SEQUENCE</scope>
    <source>
        <strain evidence="8">2021CK-01020</strain>
    </source>
</reference>
<dbReference type="EMBL" id="RBSQ01000972">
    <property type="protein sequence ID" value="RMS49777.1"/>
    <property type="molecule type" value="Genomic_DNA"/>
</dbReference>
<feature type="signal peptide" evidence="1">
    <location>
        <begin position="1"/>
        <end position="18"/>
    </location>
</feature>
<keyword evidence="1" id="KW-0732">Signal</keyword>
<dbReference type="Proteomes" id="UP000194857">
    <property type="component" value="Unassembled WGS sequence"/>
</dbReference>
<evidence type="ECO:0000313" key="11">
    <source>
        <dbReference type="Proteomes" id="UP000270834"/>
    </source>
</evidence>
<dbReference type="EMBL" id="NFFZ01000014">
    <property type="protein sequence ID" value="OTI58295.1"/>
    <property type="molecule type" value="Genomic_DNA"/>
</dbReference>
<proteinExistence type="predicted"/>
<evidence type="ECO:0000313" key="7">
    <source>
        <dbReference type="EMBL" id="RPM04732.1"/>
    </source>
</evidence>
<reference evidence="6 11" key="6">
    <citation type="submission" date="2018-08" db="EMBL/GenBank/DDBJ databases">
        <title>Recombination of ecologically and evolutionarily significant loci maintains genetic cohesion in the Pseudomonas syringae species complex.</title>
        <authorList>
            <person name="Dillon M."/>
            <person name="Thakur S."/>
            <person name="Almeida R.N.D."/>
            <person name="Weir B.S."/>
            <person name="Guttman D.S."/>
        </authorList>
    </citation>
    <scope>NUCLEOTIDE SEQUENCE [LARGE SCALE GENOMIC DNA]</scope>
    <source>
        <strain evidence="6 11">ICMP 7846</strain>
    </source>
</reference>
<evidence type="ECO:0000313" key="3">
    <source>
        <dbReference type="EMBL" id="MUI36587.1"/>
    </source>
</evidence>
<dbReference type="eggNOG" id="ENOG5033UYR">
    <property type="taxonomic scope" value="Bacteria"/>
</dbReference>
<evidence type="ECO:0000256" key="1">
    <source>
        <dbReference type="SAM" id="SignalP"/>
    </source>
</evidence>
<reference evidence="2" key="1">
    <citation type="submission" date="2015-06" db="EMBL/GenBank/DDBJ databases">
        <authorList>
            <person name="Radhakrishnan R."/>
            <person name="Underwood A."/>
            <person name="Al-Shahib A."/>
        </authorList>
    </citation>
    <scope>NUCLEOTIDE SEQUENCE</scope>
    <source>
        <strain evidence="2">P19_London_7_VIM_2_05_10</strain>
    </source>
</reference>
<evidence type="ECO:0000313" key="2">
    <source>
        <dbReference type="EMBL" id="CRN89086.1"/>
    </source>
</evidence>
<reference evidence="7 12" key="7">
    <citation type="submission" date="2019-01" db="EMBL/GenBank/DDBJ databases">
        <title>The Pseudomonas aeruginosa pan-genome provides new insights on its population structure, horizontal gene transfer and pathogenicity.</title>
        <authorList>
            <person name="Freschi L."/>
            <person name="Vincent A.T."/>
            <person name="Jeukens J."/>
            <person name="Emond-Rheault J.-G."/>
            <person name="Kukavica-Ibrulj I."/>
            <person name="Dupont M.-J."/>
            <person name="Charette S.J."/>
            <person name="Boyle B."/>
            <person name="Levesque R.C."/>
        </authorList>
    </citation>
    <scope>NUCLEOTIDE SEQUENCE [LARGE SCALE GENOMIC DNA]</scope>
    <source>
        <strain evidence="7 12">PA-W36</strain>
    </source>
</reference>
<dbReference type="Proteomes" id="UP000284767">
    <property type="component" value="Unassembled WGS sequence"/>
</dbReference>
<dbReference type="Proteomes" id="UP000045039">
    <property type="component" value="Unassembled WGS sequence"/>
</dbReference>
<protein>
    <recommendedName>
        <fullName evidence="14">Secreted protein</fullName>
    </recommendedName>
</protein>
<dbReference type="Proteomes" id="UP001297540">
    <property type="component" value="Chromosome"/>
</dbReference>
<dbReference type="AlphaFoldDB" id="A0A072ZBL0"/>
<dbReference type="KEGG" id="paeb:NCGM1900_5403"/>
<reference evidence="5" key="4">
    <citation type="submission" date="2017-05" db="EMBL/GenBank/DDBJ databases">
        <authorList>
            <person name="Song R."/>
            <person name="Chenine A.L."/>
            <person name="Ruprecht R.M."/>
        </authorList>
    </citation>
    <scope>NUCLEOTIDE SEQUENCE [LARGE SCALE GENOMIC DNA]</scope>
    <source>
        <strain evidence="5">S567_C10_BS</strain>
    </source>
</reference>
<dbReference type="Proteomes" id="UP000644192">
    <property type="component" value="Unassembled WGS sequence"/>
</dbReference>
<evidence type="ECO:0000313" key="12">
    <source>
        <dbReference type="Proteomes" id="UP000284767"/>
    </source>
</evidence>
<reference evidence="3 13" key="8">
    <citation type="submission" date="2019-11" db="EMBL/GenBank/DDBJ databases">
        <title>Genomes of ocular Pseudomonas aeruginosa isolates.</title>
        <authorList>
            <person name="Khan M."/>
            <person name="Rice S.A."/>
            <person name="Willcox M.D.P."/>
            <person name="Stapleton F."/>
        </authorList>
    </citation>
    <scope>NUCLEOTIDE SEQUENCE [LARGE SCALE GENOMIC DNA]</scope>
    <source>
        <strain evidence="3 13">PA221</strain>
    </source>
</reference>
<evidence type="ECO:0000313" key="8">
    <source>
        <dbReference type="EMBL" id="WOS77177.1"/>
    </source>
</evidence>
<evidence type="ECO:0000313" key="6">
    <source>
        <dbReference type="EMBL" id="RMS49777.1"/>
    </source>
</evidence>
<dbReference type="Proteomes" id="UP000433532">
    <property type="component" value="Unassembled WGS sequence"/>
</dbReference>
<dbReference type="RefSeq" id="WP_003095031.1">
    <property type="nucleotide sequence ID" value="NZ_AP014622.1"/>
</dbReference>
<dbReference type="EMBL" id="CVVU01000008">
    <property type="protein sequence ID" value="CRN89086.1"/>
    <property type="molecule type" value="Genomic_DNA"/>
</dbReference>
<evidence type="ECO:0000313" key="13">
    <source>
        <dbReference type="Proteomes" id="UP000433532"/>
    </source>
</evidence>
<reference evidence="10" key="3">
    <citation type="submission" date="2017-05" db="EMBL/GenBank/DDBJ databases">
        <authorList>
            <person name="Giani T."/>
            <person name="Arena F."/>
            <person name="Pollini S."/>
            <person name="Di Pilato V."/>
            <person name="D'Andrea M.M."/>
            <person name="Henrici De Angelis L."/>
            <person name="Bassetti M."/>
            <person name="Rossolini G.M."/>
        </authorList>
    </citation>
    <scope>NUCLEOTIDE SEQUENCE [LARGE SCALE GENOMIC DNA]</scope>
    <source>
        <strain evidence="10">S567_C10_BS</strain>
    </source>
</reference>
<organism evidence="7 12">
    <name type="scientific">Pseudomonas aeruginosa</name>
    <dbReference type="NCBI Taxonomy" id="287"/>
    <lineage>
        <taxon>Bacteria</taxon>
        <taxon>Pseudomonadati</taxon>
        <taxon>Pseudomonadota</taxon>
        <taxon>Gammaproteobacteria</taxon>
        <taxon>Pseudomonadales</taxon>
        <taxon>Pseudomonadaceae</taxon>
        <taxon>Pseudomonas</taxon>
    </lineage>
</organism>
<evidence type="ECO:0008006" key="14">
    <source>
        <dbReference type="Google" id="ProtNLM"/>
    </source>
</evidence>
<dbReference type="EMBL" id="WOAD01000012">
    <property type="protein sequence ID" value="MUI36587.1"/>
    <property type="molecule type" value="Genomic_DNA"/>
</dbReference>
<dbReference type="EMBL" id="CP136986">
    <property type="protein sequence ID" value="WOS77177.1"/>
    <property type="molecule type" value="Genomic_DNA"/>
</dbReference>
<feature type="chain" id="PRO_5015027955" description="Secreted protein" evidence="1">
    <location>
        <begin position="19"/>
        <end position="339"/>
    </location>
</feature>
<reference evidence="4" key="9">
    <citation type="submission" date="2020-01" db="EMBL/GenBank/DDBJ databases">
        <title>Bacteria Cultured from War Wounds Associated with the Conflict in Eastern Ukraine.</title>
        <authorList>
            <person name="Snesrud E."/>
            <person name="Galac M.R."/>
            <person name="Mc Gann P."/>
            <person name="Valentine K."/>
            <person name="Viacheslav K."/>
        </authorList>
    </citation>
    <scope>NUCLEOTIDE SEQUENCE</scope>
    <source>
        <strain evidence="4">VNMU148</strain>
    </source>
</reference>
<evidence type="ECO:0000313" key="10">
    <source>
        <dbReference type="Proteomes" id="UP000194857"/>
    </source>
</evidence>
<reference evidence="7 12" key="5">
    <citation type="submission" date="2017-08" db="EMBL/GenBank/DDBJ databases">
        <authorList>
            <person name="Feschi L."/>
            <person name="Jeukens J."/>
            <person name="Emond-Rheault J.-G."/>
            <person name="Kukavica-Ibrulj I."/>
            <person name="Boyle B."/>
            <person name="Levesque R.C."/>
        </authorList>
    </citation>
    <scope>NUCLEOTIDE SEQUENCE [LARGE SCALE GENOMIC DNA]</scope>
    <source>
        <strain evidence="7 12">PA-W36</strain>
    </source>
</reference>
<dbReference type="EMBL" id="NSNE01000027">
    <property type="protein sequence ID" value="RPM04732.1"/>
    <property type="molecule type" value="Genomic_DNA"/>
</dbReference>
<dbReference type="EMBL" id="WXZT01000047">
    <property type="protein sequence ID" value="MZZ17332.1"/>
    <property type="molecule type" value="Genomic_DNA"/>
</dbReference>
<accession>A0A072ZBL0</accession>
<sequence>MSRACLLAALLAAPFAHAEMTALDDEQLSDVQGAGIGFVLDSAMVDGNKATIAINGVTNTATGQNVPITVKELYVAATGSNKGSTLAPVTLGRLNFPFKLNLAKGSVLTTQLDDGRVVSTLPDTADVIELAFPSLVSGAGGQPCIAGYAGAGSNCSSRASEKVDAGIRFDFGVTSTRTDVLNLDFSELAMDGSYLRFWGANARSQLVGEMRLNLYAKTFEIMSCGAGSPSCVSAAEQAARTVYLTNAYASVALGYGKSQPLLFSVTADGNFTFELPKLTLANAADFYANAPRTSLVIENLNIGGTRPGYGQVPTGGYNMGRNEISGLSFNYLKVTSHNL</sequence>
<reference evidence="9" key="2">
    <citation type="submission" date="2015-06" db="EMBL/GenBank/DDBJ databases">
        <authorList>
            <person name="Radhakrishnan Rajesh"/>
            <person name="Underwood Anthony"/>
            <person name="Al-Shahib Ali"/>
        </authorList>
    </citation>
    <scope>NUCLEOTIDE SEQUENCE [LARGE SCALE GENOMIC DNA]</scope>
    <source>
        <strain evidence="9">P19_London_7_VIM_2_05_10</strain>
    </source>
</reference>
<reference evidence="8" key="11">
    <citation type="submission" date="2023-10" db="EMBL/GenBank/DDBJ databases">
        <title>Pathogen: clinical or host-associated sample.</title>
        <authorList>
            <person name="Hergert J."/>
            <person name="Casey R."/>
            <person name="Wagner J."/>
            <person name="Young E.L."/>
            <person name="Oakeson K.F."/>
        </authorList>
    </citation>
    <scope>NUCLEOTIDE SEQUENCE</scope>
    <source>
        <strain evidence="8">2021CK-01020</strain>
    </source>
</reference>
<gene>
    <name evidence="6" type="ORF">ALP65_00317</name>
    <name evidence="5" type="ORF">CAZ10_24590</name>
    <name evidence="3" type="ORF">GNQ48_16390</name>
    <name evidence="4" type="ORF">GUL26_34250</name>
    <name evidence="7" type="ORF">IPC1295_30405</name>
    <name evidence="8" type="ORF">L4V69_32600</name>
    <name evidence="2" type="ORF">PAERUG_P19_London_7_VIM_2_05_10_00167</name>
</gene>
<evidence type="ECO:0000313" key="9">
    <source>
        <dbReference type="Proteomes" id="UP000045039"/>
    </source>
</evidence>